<dbReference type="OrthoDB" id="880459at2"/>
<dbReference type="PANTHER" id="PTHR35535">
    <property type="entry name" value="HEAT SHOCK PROTEIN HSLJ"/>
    <property type="match status" value="1"/>
</dbReference>
<feature type="domain" description="DUF306" evidence="1">
    <location>
        <begin position="117"/>
        <end position="220"/>
    </location>
</feature>
<sequence length="338" mass="37193">MKFRSVLPFVAGLAILQACSTPKNEIMWVGGFQTECDAGAGKSKCLKVYNGEDLENQKWENMFASIEGFEYEAGYMKKIEVNKVALDAEKVPADASSIQYKMVKELEKKADPRVQLNGDWVLTSINGGNINRMIVLPTMKIELNTMSISGNGGCNLYSTQISELTTQNIKLASALGTLMACANENIEEEYQEALSKVEKYTLKGEELEFQNKEGKVILTYIRVDESQANPALGGSWKNISILGEELTEGQKNPEIIFDLDKLMIAGTDGCNNFNGPIENASSTELKFGAIAGTKMMCPEMDIPDSFLLNLSRAVTYSIDGAHLVLFDKGGKELLVFKK</sequence>
<reference evidence="3 4" key="2">
    <citation type="submission" date="2018-05" db="EMBL/GenBank/DDBJ databases">
        <authorList>
            <person name="Lanie J.A."/>
            <person name="Ng W.-L."/>
            <person name="Kazmierczak K.M."/>
            <person name="Andrzejewski T.M."/>
            <person name="Davidsen T.M."/>
            <person name="Wayne K.J."/>
            <person name="Tettelin H."/>
            <person name="Glass J.I."/>
            <person name="Rusch D."/>
            <person name="Podicherti R."/>
            <person name="Tsui H.-C.T."/>
            <person name="Winkler M.E."/>
        </authorList>
    </citation>
    <scope>NUCLEOTIDE SEQUENCE [LARGE SCALE GENOMIC DNA]</scope>
    <source>
        <strain evidence="3 4">C305</strain>
    </source>
</reference>
<proteinExistence type="predicted"/>
<organism evidence="3 4">
    <name type="scientific">Brumimicrobium oceani</name>
    <dbReference type="NCBI Taxonomy" id="2100725"/>
    <lineage>
        <taxon>Bacteria</taxon>
        <taxon>Pseudomonadati</taxon>
        <taxon>Bacteroidota</taxon>
        <taxon>Flavobacteriia</taxon>
        <taxon>Flavobacteriales</taxon>
        <taxon>Crocinitomicaceae</taxon>
        <taxon>Brumimicrobium</taxon>
    </lineage>
</organism>
<reference evidence="3 4" key="1">
    <citation type="submission" date="2018-05" db="EMBL/GenBank/DDBJ databases">
        <title>Brumimicrobium oceani sp. nov., isolated from coastal sediment.</title>
        <authorList>
            <person name="Kou Y."/>
        </authorList>
    </citation>
    <scope>NUCLEOTIDE SEQUENCE [LARGE SCALE GENOMIC DNA]</scope>
    <source>
        <strain evidence="3 4">C305</strain>
    </source>
</reference>
<dbReference type="AlphaFoldDB" id="A0A2U2XBU0"/>
<dbReference type="InterPro" id="IPR038670">
    <property type="entry name" value="HslJ-like_sf"/>
</dbReference>
<name>A0A2U2XBU0_9FLAO</name>
<dbReference type="Pfam" id="PF03724">
    <property type="entry name" value="META"/>
    <property type="match status" value="2"/>
</dbReference>
<comment type="caution">
    <text evidence="3">The sequence shown here is derived from an EMBL/GenBank/DDBJ whole genome shotgun (WGS) entry which is preliminary data.</text>
</comment>
<feature type="domain" description="DUF4377" evidence="2">
    <location>
        <begin position="28"/>
        <end position="108"/>
    </location>
</feature>
<dbReference type="PANTHER" id="PTHR35535:SF2">
    <property type="entry name" value="DUF306 DOMAIN-CONTAINING PROTEIN"/>
    <property type="match status" value="1"/>
</dbReference>
<dbReference type="InterPro" id="IPR053147">
    <property type="entry name" value="Hsp_HslJ-like"/>
</dbReference>
<dbReference type="Pfam" id="PF14302">
    <property type="entry name" value="DUF4377"/>
    <property type="match status" value="1"/>
</dbReference>
<dbReference type="PROSITE" id="PS51257">
    <property type="entry name" value="PROKAR_LIPOPROTEIN"/>
    <property type="match status" value="1"/>
</dbReference>
<evidence type="ECO:0000313" key="3">
    <source>
        <dbReference type="EMBL" id="PWH85171.1"/>
    </source>
</evidence>
<dbReference type="RefSeq" id="WP_109359873.1">
    <property type="nucleotide sequence ID" value="NZ_QFRJ01000008.1"/>
</dbReference>
<evidence type="ECO:0008006" key="5">
    <source>
        <dbReference type="Google" id="ProtNLM"/>
    </source>
</evidence>
<accession>A0A2U2XBU0</accession>
<dbReference type="InterPro" id="IPR025485">
    <property type="entry name" value="DUF4377"/>
</dbReference>
<dbReference type="Proteomes" id="UP000245370">
    <property type="component" value="Unassembled WGS sequence"/>
</dbReference>
<gene>
    <name evidence="3" type="ORF">DIT68_11080</name>
</gene>
<protein>
    <recommendedName>
        <fullName evidence="5">DUF306 domain-containing protein</fullName>
    </recommendedName>
</protein>
<evidence type="ECO:0000259" key="1">
    <source>
        <dbReference type="Pfam" id="PF03724"/>
    </source>
</evidence>
<keyword evidence="4" id="KW-1185">Reference proteome</keyword>
<evidence type="ECO:0000259" key="2">
    <source>
        <dbReference type="Pfam" id="PF14302"/>
    </source>
</evidence>
<dbReference type="Gene3D" id="2.40.128.270">
    <property type="match status" value="2"/>
</dbReference>
<dbReference type="InterPro" id="IPR005184">
    <property type="entry name" value="DUF306_Meta_HslJ"/>
</dbReference>
<evidence type="ECO:0000313" key="4">
    <source>
        <dbReference type="Proteomes" id="UP000245370"/>
    </source>
</evidence>
<dbReference type="EMBL" id="QFRJ01000008">
    <property type="protein sequence ID" value="PWH85171.1"/>
    <property type="molecule type" value="Genomic_DNA"/>
</dbReference>
<feature type="domain" description="DUF306" evidence="1">
    <location>
        <begin position="233"/>
        <end position="337"/>
    </location>
</feature>